<reference evidence="4 5" key="1">
    <citation type="submission" date="2020-08" db="EMBL/GenBank/DDBJ databases">
        <title>Genomic Encyclopedia of Type Strains, Phase IV (KMG-IV): sequencing the most valuable type-strain genomes for metagenomic binning, comparative biology and taxonomic classification.</title>
        <authorList>
            <person name="Goeker M."/>
        </authorList>
    </citation>
    <scope>NUCLEOTIDE SEQUENCE [LARGE SCALE GENOMIC DNA]</scope>
    <source>
        <strain evidence="4 5">DSM 23211</strain>
    </source>
</reference>
<comment type="caution">
    <text evidence="4">The sequence shown here is derived from an EMBL/GenBank/DDBJ whole genome shotgun (WGS) entry which is preliminary data.</text>
</comment>
<dbReference type="Gene3D" id="3.40.50.300">
    <property type="entry name" value="P-loop containing nucleotide triphosphate hydrolases"/>
    <property type="match status" value="2"/>
</dbReference>
<protein>
    <submittedName>
        <fullName evidence="4">Type I restriction enzyme R subunit</fullName>
        <ecNumber evidence="4">3.1.21.3</ecNumber>
    </submittedName>
</protein>
<dbReference type="EMBL" id="JACHES010000007">
    <property type="protein sequence ID" value="MBB6177067.1"/>
    <property type="molecule type" value="Genomic_DNA"/>
</dbReference>
<dbReference type="Pfam" id="PF00271">
    <property type="entry name" value="Helicase_C"/>
    <property type="match status" value="1"/>
</dbReference>
<dbReference type="InterPro" id="IPR006935">
    <property type="entry name" value="Helicase/UvrB_N"/>
</dbReference>
<dbReference type="SMART" id="SM00487">
    <property type="entry name" value="DEXDc"/>
    <property type="match status" value="1"/>
</dbReference>
<dbReference type="EC" id="3.1.21.3" evidence="4"/>
<dbReference type="InterPro" id="IPR001650">
    <property type="entry name" value="Helicase_C-like"/>
</dbReference>
<dbReference type="CDD" id="cd18032">
    <property type="entry name" value="DEXHc_RE_I_III_res"/>
    <property type="match status" value="1"/>
</dbReference>
<dbReference type="Pfam" id="PF13643">
    <property type="entry name" value="DUF4145"/>
    <property type="match status" value="1"/>
</dbReference>
<dbReference type="Pfam" id="PF08463">
    <property type="entry name" value="EcoEI_R_C"/>
    <property type="match status" value="1"/>
</dbReference>
<dbReference type="InterPro" id="IPR014001">
    <property type="entry name" value="Helicase_ATP-bd"/>
</dbReference>
<dbReference type="PROSITE" id="PS51192">
    <property type="entry name" value="HELICASE_ATP_BIND_1"/>
    <property type="match status" value="1"/>
</dbReference>
<feature type="domain" description="Helicase ATP-binding" evidence="2">
    <location>
        <begin position="357"/>
        <end position="518"/>
    </location>
</feature>
<evidence type="ECO:0000256" key="1">
    <source>
        <dbReference type="SAM" id="Coils"/>
    </source>
</evidence>
<dbReference type="PROSITE" id="PS51194">
    <property type="entry name" value="HELICASE_CTER"/>
    <property type="match status" value="1"/>
</dbReference>
<dbReference type="InterPro" id="IPR013670">
    <property type="entry name" value="EcoEI_R_C_dom"/>
</dbReference>
<accession>A0A7W9YRV1</accession>
<keyword evidence="4" id="KW-0378">Hydrolase</keyword>
<dbReference type="SUPFAM" id="SSF52540">
    <property type="entry name" value="P-loop containing nucleoside triphosphate hydrolases"/>
    <property type="match status" value="2"/>
</dbReference>
<evidence type="ECO:0000313" key="5">
    <source>
        <dbReference type="Proteomes" id="UP000523528"/>
    </source>
</evidence>
<feature type="coiled-coil region" evidence="1">
    <location>
        <begin position="153"/>
        <end position="190"/>
    </location>
</feature>
<gene>
    <name evidence="4" type="ORF">HNQ82_001898</name>
</gene>
<dbReference type="GO" id="GO:0003677">
    <property type="term" value="F:DNA binding"/>
    <property type="evidence" value="ECO:0007669"/>
    <property type="project" value="UniProtKB-KW"/>
</dbReference>
<dbReference type="InterPro" id="IPR025285">
    <property type="entry name" value="DUF4145"/>
</dbReference>
<dbReference type="GO" id="GO:0005524">
    <property type="term" value="F:ATP binding"/>
    <property type="evidence" value="ECO:0007669"/>
    <property type="project" value="UniProtKB-KW"/>
</dbReference>
<dbReference type="GO" id="GO:0009035">
    <property type="term" value="F:type I site-specific deoxyribonuclease activity"/>
    <property type="evidence" value="ECO:0007669"/>
    <property type="project" value="UniProtKB-EC"/>
</dbReference>
<dbReference type="Pfam" id="PF04851">
    <property type="entry name" value="ResIII"/>
    <property type="match status" value="1"/>
</dbReference>
<dbReference type="AlphaFoldDB" id="A0A7W9YRV1"/>
<dbReference type="PANTHER" id="PTHR47396:SF1">
    <property type="entry name" value="ATP-DEPENDENT HELICASE IRC3-RELATED"/>
    <property type="match status" value="1"/>
</dbReference>
<dbReference type="Proteomes" id="UP000523528">
    <property type="component" value="Unassembled WGS sequence"/>
</dbReference>
<keyword evidence="1" id="KW-0175">Coiled coil</keyword>
<evidence type="ECO:0000259" key="2">
    <source>
        <dbReference type="PROSITE" id="PS51192"/>
    </source>
</evidence>
<dbReference type="Pfam" id="PF04313">
    <property type="entry name" value="HSDR_N"/>
    <property type="match status" value="1"/>
</dbReference>
<dbReference type="PANTHER" id="PTHR47396">
    <property type="entry name" value="TYPE I RESTRICTION ENZYME ECOKI R PROTEIN"/>
    <property type="match status" value="1"/>
</dbReference>
<name>A0A7W9YRV1_9BACL</name>
<evidence type="ECO:0000313" key="4">
    <source>
        <dbReference type="EMBL" id="MBB6177067.1"/>
    </source>
</evidence>
<evidence type="ECO:0000259" key="3">
    <source>
        <dbReference type="PROSITE" id="PS51194"/>
    </source>
</evidence>
<sequence>MLSNFHFLVGKPHYESFANACVEAEKSLVVSPATCAILTRRALELAVKWVYSFDSALKAPYQDNLSSLIHDHGFMEIMDEELLPLLRYIVKLGNVAVHTNAMITREEAILSLHHLHQFVSWIDYCYSDEYTAADFDESLLPIGEEKRERPEELKDLYERLSSKDKRLEEMMKENEKLRALLTAKREANTEEYDFHVDELSEHETRKTYIDLELKLAGWEFQKDVVVEYPVVGMPNQEGVGYVDYVLFGNNGKPLAVIEAKRTTADPNKGKQQAKLYADCIENMHGQRPIIFYTNGFETYIWDDLHYPARKVSGFYNKEELSLLIDRRTMKKSFNDVQMNENIINRYYQKEAVLAVCDALEKKQRKALLVMATGSGKTRTAIAIVDVLTRHNWVKNVLFLADRKTLVTQAKNNFSHLLPNLTLCNLLDNKDNPEESRMVFSTYPTMMNAIDEAKRKDGKRLFTVGHFDLIIVDESHRSIYKKYRAIFDYFDAILLGLTATPKDEIDRNTYEVFDLENGVPTYAYELDQAVQDGYLVDYRTIETTLKFLEEGIRYDDLSDEEKERYEETFDDEVGEDIDSAALNEWLFNDDTIDTVLRNLMEKGIRVEGGDKLGKTIIFAKNHHHAERIVARFDRLYPEYKGGFARVIDYSVNYYQTLIDDFSDRNKLPQIAVSVDMLDTGVDIPEVVNLVFFKKVRSKAKFWQMIGRGTRLCKDLLGIGQDKTHFLIFDYCGNFEFFRENPKGIDGEIGESLTERLFNAKVEMIKELQHLRYQEEEYISYRNELIDDVLVQIKKLNEESFRVRQSIQYVHKFKNRANWDSLTAIDVNELQQYIAPLIVPLSDDEFAKRFDLLMYTIELAKLQTKNATKPIRSVIRTAEALSKLGSIPQVAEQKYIIEKVQTEEFWKEADLFELEAVREALRELVKFLERETRKIYYTNFKDQVLEVKENGSMLEVNDLRNYRKKVEHYLHEHRDQLAIYKLRHNKKLTVQDLRTLEHILWNELGTKADYEKEFGDTPIMKLVRKTVGLAPQAANEAFSEFLSSERLNIHQSRFVKLIVDYFVKNGVMDKKVLQEEPFKTVGSIVDLFKDNLDDARKLISIIDEINRNSEDIVGA</sequence>
<dbReference type="GO" id="GO:0009307">
    <property type="term" value="P:DNA restriction-modification system"/>
    <property type="evidence" value="ECO:0007669"/>
    <property type="project" value="UniProtKB-KW"/>
</dbReference>
<dbReference type="InterPro" id="IPR050742">
    <property type="entry name" value="Helicase_Restrict-Modif_Enz"/>
</dbReference>
<dbReference type="InterPro" id="IPR027417">
    <property type="entry name" value="P-loop_NTPase"/>
</dbReference>
<dbReference type="RefSeq" id="WP_183249073.1">
    <property type="nucleotide sequence ID" value="NZ_JACHES010000007.1"/>
</dbReference>
<organism evidence="4 5">
    <name type="scientific">Anoxybacillus tengchongensis</name>
    <dbReference type="NCBI Taxonomy" id="576944"/>
    <lineage>
        <taxon>Bacteria</taxon>
        <taxon>Bacillati</taxon>
        <taxon>Bacillota</taxon>
        <taxon>Bacilli</taxon>
        <taxon>Bacillales</taxon>
        <taxon>Anoxybacillaceae</taxon>
        <taxon>Anoxybacillus</taxon>
    </lineage>
</organism>
<dbReference type="InterPro" id="IPR007409">
    <property type="entry name" value="Restrct_endonuc_type1_HsdR_N"/>
</dbReference>
<proteinExistence type="predicted"/>
<dbReference type="CDD" id="cd18799">
    <property type="entry name" value="SF2_C_EcoAI-like"/>
    <property type="match status" value="1"/>
</dbReference>
<feature type="domain" description="Helicase C-terminal" evidence="3">
    <location>
        <begin position="590"/>
        <end position="767"/>
    </location>
</feature>
<keyword evidence="5" id="KW-1185">Reference proteome</keyword>
<dbReference type="GO" id="GO:0005829">
    <property type="term" value="C:cytosol"/>
    <property type="evidence" value="ECO:0007669"/>
    <property type="project" value="TreeGrafter"/>
</dbReference>
<dbReference type="Gene3D" id="3.90.1570.30">
    <property type="match status" value="1"/>
</dbReference>